<evidence type="ECO:0000313" key="12">
    <source>
        <dbReference type="EMBL" id="MBO2010613.1"/>
    </source>
</evidence>
<keyword evidence="3" id="KW-0813">Transport</keyword>
<dbReference type="Proteomes" id="UP000664369">
    <property type="component" value="Unassembled WGS sequence"/>
</dbReference>
<evidence type="ECO:0000256" key="6">
    <source>
        <dbReference type="ARBA" id="ARBA00022692"/>
    </source>
</evidence>
<evidence type="ECO:0000256" key="3">
    <source>
        <dbReference type="ARBA" id="ARBA00022448"/>
    </source>
</evidence>
<evidence type="ECO:0000256" key="5">
    <source>
        <dbReference type="ARBA" id="ARBA00022519"/>
    </source>
</evidence>
<keyword evidence="4" id="KW-1003">Cell membrane</keyword>
<dbReference type="RefSeq" id="WP_208176237.1">
    <property type="nucleotide sequence ID" value="NZ_JAGETZ010000007.1"/>
</dbReference>
<feature type="chain" id="PRO_5046346408" evidence="10">
    <location>
        <begin position="24"/>
        <end position="194"/>
    </location>
</feature>
<proteinExistence type="inferred from homology"/>
<dbReference type="PANTHER" id="PTHR33446:SF2">
    <property type="entry name" value="PROTEIN TONB"/>
    <property type="match status" value="1"/>
</dbReference>
<comment type="caution">
    <text evidence="12">The sequence shown here is derived from an EMBL/GenBank/DDBJ whole genome shotgun (WGS) entry which is preliminary data.</text>
</comment>
<dbReference type="NCBIfam" id="TIGR01352">
    <property type="entry name" value="tonB_Cterm"/>
    <property type="match status" value="1"/>
</dbReference>
<keyword evidence="10" id="KW-0732">Signal</keyword>
<evidence type="ECO:0000256" key="7">
    <source>
        <dbReference type="ARBA" id="ARBA00022927"/>
    </source>
</evidence>
<keyword evidence="7" id="KW-0653">Protein transport</keyword>
<reference evidence="12 13" key="1">
    <citation type="submission" date="2021-03" db="EMBL/GenBank/DDBJ databases">
        <authorList>
            <person name="Kim M.K."/>
        </authorList>
    </citation>
    <scope>NUCLEOTIDE SEQUENCE [LARGE SCALE GENOMIC DNA]</scope>
    <source>
        <strain evidence="12 13">BT442</strain>
    </source>
</reference>
<dbReference type="SUPFAM" id="SSF74653">
    <property type="entry name" value="TolA/TonB C-terminal domain"/>
    <property type="match status" value="1"/>
</dbReference>
<evidence type="ECO:0000313" key="13">
    <source>
        <dbReference type="Proteomes" id="UP000664369"/>
    </source>
</evidence>
<keyword evidence="5" id="KW-0997">Cell inner membrane</keyword>
<evidence type="ECO:0000256" key="2">
    <source>
        <dbReference type="ARBA" id="ARBA00006555"/>
    </source>
</evidence>
<keyword evidence="6" id="KW-0812">Transmembrane</keyword>
<comment type="similarity">
    <text evidence="2">Belongs to the TonB family.</text>
</comment>
<sequence>MNNNIYKLTQLILFLGLAFGAQAQKMHTTKWESGMLDRRTKVGVWEYYGITPSKEMVVVQRYDHTANKLIFYRPGSDVPYSTETSPGQWQRHSVDRPPLFIGGDAALAAYTTQLQYPQLAQERNIQGQVTIGFIIDKQGKASAHRVLRSIGGGCDQEALRVAKTIPDEWIPAQIGGNDVAVEYELTLTFRLAKQ</sequence>
<keyword evidence="8" id="KW-1133">Transmembrane helix</keyword>
<feature type="signal peptide" evidence="10">
    <location>
        <begin position="1"/>
        <end position="23"/>
    </location>
</feature>
<dbReference type="Pfam" id="PF03544">
    <property type="entry name" value="TonB_C"/>
    <property type="match status" value="1"/>
</dbReference>
<comment type="subcellular location">
    <subcellularLocation>
        <location evidence="1">Cell inner membrane</location>
        <topology evidence="1">Single-pass membrane protein</topology>
        <orientation evidence="1">Periplasmic side</orientation>
    </subcellularLocation>
</comment>
<dbReference type="PANTHER" id="PTHR33446">
    <property type="entry name" value="PROTEIN TONB-RELATED"/>
    <property type="match status" value="1"/>
</dbReference>
<dbReference type="InterPro" id="IPR006260">
    <property type="entry name" value="TonB/TolA_C"/>
</dbReference>
<evidence type="ECO:0000256" key="10">
    <source>
        <dbReference type="SAM" id="SignalP"/>
    </source>
</evidence>
<organism evidence="12 13">
    <name type="scientific">Hymenobacter negativus</name>
    <dbReference type="NCBI Taxonomy" id="2795026"/>
    <lineage>
        <taxon>Bacteria</taxon>
        <taxon>Pseudomonadati</taxon>
        <taxon>Bacteroidota</taxon>
        <taxon>Cytophagia</taxon>
        <taxon>Cytophagales</taxon>
        <taxon>Hymenobacteraceae</taxon>
        <taxon>Hymenobacter</taxon>
    </lineage>
</organism>
<keyword evidence="9" id="KW-0472">Membrane</keyword>
<protein>
    <submittedName>
        <fullName evidence="12">Energy transducer TonB</fullName>
    </submittedName>
</protein>
<dbReference type="InterPro" id="IPR051045">
    <property type="entry name" value="TonB-dependent_transducer"/>
</dbReference>
<dbReference type="InterPro" id="IPR037682">
    <property type="entry name" value="TonB_C"/>
</dbReference>
<keyword evidence="13" id="KW-1185">Reference proteome</keyword>
<evidence type="ECO:0000256" key="8">
    <source>
        <dbReference type="ARBA" id="ARBA00022989"/>
    </source>
</evidence>
<name>A0ABS3QHZ3_9BACT</name>
<accession>A0ABS3QHZ3</accession>
<dbReference type="Gene3D" id="3.30.1150.10">
    <property type="match status" value="1"/>
</dbReference>
<evidence type="ECO:0000259" key="11">
    <source>
        <dbReference type="PROSITE" id="PS52015"/>
    </source>
</evidence>
<gene>
    <name evidence="12" type="ORF">J4E00_16240</name>
</gene>
<dbReference type="EMBL" id="JAGETZ010000007">
    <property type="protein sequence ID" value="MBO2010613.1"/>
    <property type="molecule type" value="Genomic_DNA"/>
</dbReference>
<dbReference type="PROSITE" id="PS52015">
    <property type="entry name" value="TONB_CTD"/>
    <property type="match status" value="1"/>
</dbReference>
<evidence type="ECO:0000256" key="4">
    <source>
        <dbReference type="ARBA" id="ARBA00022475"/>
    </source>
</evidence>
<evidence type="ECO:0000256" key="9">
    <source>
        <dbReference type="ARBA" id="ARBA00023136"/>
    </source>
</evidence>
<feature type="domain" description="TonB C-terminal" evidence="11">
    <location>
        <begin position="101"/>
        <end position="194"/>
    </location>
</feature>
<evidence type="ECO:0000256" key="1">
    <source>
        <dbReference type="ARBA" id="ARBA00004383"/>
    </source>
</evidence>